<comment type="function">
    <text evidence="2 18">Converts O-phosphoseryl-tRNA(Sec) to selenocysteinyl-tRNA(Sec) required for selenoprotein biosynthesis.</text>
</comment>
<evidence type="ECO:0000256" key="19">
    <source>
        <dbReference type="SAM" id="MobiDB-lite"/>
    </source>
</evidence>
<keyword evidence="9 18" id="KW-0694">RNA-binding</keyword>
<keyword evidence="21" id="KW-1185">Reference proteome</keyword>
<evidence type="ECO:0000313" key="21">
    <source>
        <dbReference type="Proteomes" id="UP001164746"/>
    </source>
</evidence>
<evidence type="ECO:0000256" key="7">
    <source>
        <dbReference type="ARBA" id="ARBA00022555"/>
    </source>
</evidence>
<organism evidence="20 21">
    <name type="scientific">Mya arenaria</name>
    <name type="common">Soft-shell clam</name>
    <dbReference type="NCBI Taxonomy" id="6604"/>
    <lineage>
        <taxon>Eukaryota</taxon>
        <taxon>Metazoa</taxon>
        <taxon>Spiralia</taxon>
        <taxon>Lophotrochozoa</taxon>
        <taxon>Mollusca</taxon>
        <taxon>Bivalvia</taxon>
        <taxon>Autobranchia</taxon>
        <taxon>Heteroconchia</taxon>
        <taxon>Euheterodonta</taxon>
        <taxon>Imparidentia</taxon>
        <taxon>Neoheterodontei</taxon>
        <taxon>Myida</taxon>
        <taxon>Myoidea</taxon>
        <taxon>Myidae</taxon>
        <taxon>Mya</taxon>
    </lineage>
</organism>
<keyword evidence="11 18" id="KW-0648">Protein biosynthesis</keyword>
<keyword evidence="7 18" id="KW-0820">tRNA-binding</keyword>
<evidence type="ECO:0000256" key="11">
    <source>
        <dbReference type="ARBA" id="ARBA00022917"/>
    </source>
</evidence>
<dbReference type="EMBL" id="CP111023">
    <property type="protein sequence ID" value="WAR21169.1"/>
    <property type="molecule type" value="Genomic_DNA"/>
</dbReference>
<proteinExistence type="inferred from homology"/>
<evidence type="ECO:0000256" key="13">
    <source>
        <dbReference type="ARBA" id="ARBA00026053"/>
    </source>
</evidence>
<evidence type="ECO:0000256" key="1">
    <source>
        <dbReference type="ARBA" id="ARBA00001933"/>
    </source>
</evidence>
<dbReference type="PIRSF" id="PIRSF017689">
    <property type="entry name" value="SepSecS"/>
    <property type="match status" value="1"/>
</dbReference>
<keyword evidence="18" id="KW-0963">Cytoplasm</keyword>
<evidence type="ECO:0000256" key="14">
    <source>
        <dbReference type="ARBA" id="ARBA00030669"/>
    </source>
</evidence>
<evidence type="ECO:0000256" key="15">
    <source>
        <dbReference type="ARBA" id="ARBA00032048"/>
    </source>
</evidence>
<comment type="pathway">
    <text evidence="3 18">Aminoacyl-tRNA biosynthesis; selenocysteinyl-tRNA(Sec) biosynthesis; selenocysteinyl-tRNA(Sec) from L-seryl-tRNA(Sec) (archaeal/eukaryal route): step 2/2.</text>
</comment>
<dbReference type="InterPro" id="IPR015421">
    <property type="entry name" value="PyrdxlP-dep_Trfase_major"/>
</dbReference>
<dbReference type="EC" id="2.9.1.2" evidence="5 18"/>
<dbReference type="InterPro" id="IPR008829">
    <property type="entry name" value="SepSecS/SepCysS"/>
</dbReference>
<dbReference type="PANTHER" id="PTHR12944:SF2">
    <property type="entry name" value="O-PHOSPHOSERYL-TRNA(SEC) SELENIUM TRANSFERASE"/>
    <property type="match status" value="1"/>
</dbReference>
<evidence type="ECO:0000256" key="6">
    <source>
        <dbReference type="ARBA" id="ARBA00021963"/>
    </source>
</evidence>
<evidence type="ECO:0000256" key="4">
    <source>
        <dbReference type="ARBA" id="ARBA00007037"/>
    </source>
</evidence>
<keyword evidence="8 18" id="KW-0808">Transferase</keyword>
<evidence type="ECO:0000256" key="2">
    <source>
        <dbReference type="ARBA" id="ARBA00002552"/>
    </source>
</evidence>
<dbReference type="SUPFAM" id="SSF53383">
    <property type="entry name" value="PLP-dependent transferases"/>
    <property type="match status" value="1"/>
</dbReference>
<comment type="subcellular location">
    <subcellularLocation>
        <location evidence="18">Cytoplasm</location>
    </subcellularLocation>
</comment>
<evidence type="ECO:0000256" key="5">
    <source>
        <dbReference type="ARBA" id="ARBA00012464"/>
    </source>
</evidence>
<dbReference type="Pfam" id="PF05889">
    <property type="entry name" value="SepSecS"/>
    <property type="match status" value="3"/>
</dbReference>
<evidence type="ECO:0000256" key="12">
    <source>
        <dbReference type="ARBA" id="ARBA00023266"/>
    </source>
</evidence>
<feature type="compositionally biased region" description="Polar residues" evidence="19">
    <location>
        <begin position="389"/>
        <end position="403"/>
    </location>
</feature>
<evidence type="ECO:0000256" key="9">
    <source>
        <dbReference type="ARBA" id="ARBA00022884"/>
    </source>
</evidence>
<name>A0ABY7FJY1_MYAAR</name>
<accession>A0ABY7FJY1</accession>
<feature type="compositionally biased region" description="Basic and acidic residues" evidence="19">
    <location>
        <begin position="404"/>
        <end position="420"/>
    </location>
</feature>
<dbReference type="InterPro" id="IPR015424">
    <property type="entry name" value="PyrdxlP-dep_Trfase"/>
</dbReference>
<dbReference type="Gene3D" id="3.40.640.10">
    <property type="entry name" value="Type I PLP-dependent aspartate aminotransferase-like (Major domain)"/>
    <property type="match status" value="3"/>
</dbReference>
<keyword evidence="12 18" id="KW-0711">Selenium</keyword>
<comment type="similarity">
    <text evidence="4 18">Belongs to the SepSecS family.</text>
</comment>
<dbReference type="PANTHER" id="PTHR12944">
    <property type="entry name" value="SOLUBLE LIVER ANTIGEN/LIVER PANCREAS ANTIGEN"/>
    <property type="match status" value="1"/>
</dbReference>
<keyword evidence="10 18" id="KW-0663">Pyridoxal phosphate</keyword>
<feature type="region of interest" description="Disordered" evidence="19">
    <location>
        <begin position="389"/>
        <end position="420"/>
    </location>
</feature>
<evidence type="ECO:0000256" key="3">
    <source>
        <dbReference type="ARBA" id="ARBA00004822"/>
    </source>
</evidence>
<evidence type="ECO:0000256" key="10">
    <source>
        <dbReference type="ARBA" id="ARBA00022898"/>
    </source>
</evidence>
<sequence>MTYIFRYKFYTMNAESLSLCEKLVPASYVQQGAQARRMLENKIRIFIQHRKLPDTGWADHEIEILLQELSTMDSNNFPGNCGVGEREGRLYSSLVARRHFRLAHGIGRSGDITAVQPKAAGSISGQLFCCSYGNWDELDVVHAGVPSKETKRQVCLEPVVIENKLEGDELRTDEVAMETKIQELGPENIVCVMTTTSCFAPRAPDRLLEQVVLMCLFSPWIRTSLCQWEAALASAGPSLDLFITLLSMGSAGYRQLLQERKQMYTYLGEQLRLCADRNDLRVLDIKHNPISYAIGLPEATDGKVTELGGMLFTRFVSGARVIEKSDKVTTVSGQSFTNFGAHHDNFPCSNMTVAAAVGITMTDIDTFFTRFDQCLKHFRKTHKTSVIVSQENNGANETRLNEQFQEKSALDSKTGKGEST</sequence>
<reference evidence="20" key="1">
    <citation type="submission" date="2022-11" db="EMBL/GenBank/DDBJ databases">
        <title>Centuries of genome instability and evolution in soft-shell clam transmissible cancer (bioRxiv).</title>
        <authorList>
            <person name="Hart S.F.M."/>
            <person name="Yonemitsu M.A."/>
            <person name="Giersch R.M."/>
            <person name="Beal B.F."/>
            <person name="Arriagada G."/>
            <person name="Davis B.W."/>
            <person name="Ostrander E.A."/>
            <person name="Goff S.P."/>
            <person name="Metzger M.J."/>
        </authorList>
    </citation>
    <scope>NUCLEOTIDE SEQUENCE</scope>
    <source>
        <strain evidence="20">MELC-2E11</strain>
        <tissue evidence="20">Siphon/mantle</tissue>
    </source>
</reference>
<evidence type="ECO:0000256" key="18">
    <source>
        <dbReference type="PIRNR" id="PIRNR017689"/>
    </source>
</evidence>
<dbReference type="InterPro" id="IPR019872">
    <property type="entry name" value="Sec-tRNA_Se_transferase"/>
</dbReference>
<protein>
    <recommendedName>
        <fullName evidence="6 18">O-phosphoseryl-tRNA(Sec) selenium transferase</fullName>
        <ecNumber evidence="5 18">2.9.1.2</ecNumber>
    </recommendedName>
    <alternativeName>
        <fullName evidence="14 18">Selenocysteine synthase</fullName>
    </alternativeName>
    <alternativeName>
        <fullName evidence="15 18">Selenocysteinyl-tRNA(Sec) synthase</fullName>
    </alternativeName>
    <alternativeName>
        <fullName evidence="16 18">Sep-tRNA:Sec-tRNA synthase</fullName>
    </alternativeName>
</protein>
<gene>
    <name evidence="20" type="ORF">MAR_015143</name>
</gene>
<evidence type="ECO:0000256" key="16">
    <source>
        <dbReference type="ARBA" id="ARBA00032693"/>
    </source>
</evidence>
<dbReference type="Proteomes" id="UP001164746">
    <property type="component" value="Chromosome 12"/>
</dbReference>
<comment type="cofactor">
    <cofactor evidence="1 18">
        <name>pyridoxal 5'-phosphate</name>
        <dbReference type="ChEBI" id="CHEBI:597326"/>
    </cofactor>
</comment>
<comment type="catalytic activity">
    <reaction evidence="17 18">
        <text>O-phospho-L-seryl-tRNA(Sec) + selenophosphate + H2O = L-selenocysteinyl-tRNA(Sec) + 2 phosphate</text>
        <dbReference type="Rhea" id="RHEA:25041"/>
        <dbReference type="Rhea" id="RHEA-COMP:9743"/>
        <dbReference type="Rhea" id="RHEA-COMP:9947"/>
        <dbReference type="ChEBI" id="CHEBI:15377"/>
        <dbReference type="ChEBI" id="CHEBI:16144"/>
        <dbReference type="ChEBI" id="CHEBI:43474"/>
        <dbReference type="ChEBI" id="CHEBI:78551"/>
        <dbReference type="ChEBI" id="CHEBI:78573"/>
        <dbReference type="EC" id="2.9.1.2"/>
    </reaction>
</comment>
<evidence type="ECO:0000256" key="8">
    <source>
        <dbReference type="ARBA" id="ARBA00022679"/>
    </source>
</evidence>
<evidence type="ECO:0000256" key="17">
    <source>
        <dbReference type="ARBA" id="ARBA00048808"/>
    </source>
</evidence>
<comment type="subunit">
    <text evidence="13">Homotetramer formed by a catalytic dimer and a non-catalytic dimer serving as a binding platform that orients tRNASec for catalysis. Each tetramer binds the CCA ends of two tRNAs which point to the active sites of the catalytic dimer.</text>
</comment>
<evidence type="ECO:0000313" key="20">
    <source>
        <dbReference type="EMBL" id="WAR21169.1"/>
    </source>
</evidence>